<reference evidence="3" key="1">
    <citation type="submission" date="2020-04" db="EMBL/GenBank/DDBJ databases">
        <title>Hybrid Assembly of Korean Phytophthora infestans isolates.</title>
        <authorList>
            <person name="Prokchorchik M."/>
            <person name="Lee Y."/>
            <person name="Seo J."/>
            <person name="Cho J.-H."/>
            <person name="Park Y.-E."/>
            <person name="Jang D.-C."/>
            <person name="Im J.-S."/>
            <person name="Choi J.-G."/>
            <person name="Park H.-J."/>
            <person name="Lee G.-B."/>
            <person name="Lee Y.-G."/>
            <person name="Hong S.-Y."/>
            <person name="Cho K."/>
            <person name="Sohn K.H."/>
        </authorList>
    </citation>
    <scope>NUCLEOTIDE SEQUENCE</scope>
    <source>
        <strain evidence="3">KR_1_A1</strain>
        <strain evidence="4">KR_2_A2</strain>
    </source>
</reference>
<accession>A0A833WGA4</accession>
<proteinExistence type="predicted"/>
<dbReference type="SMART" id="SM00248">
    <property type="entry name" value="ANK"/>
    <property type="match status" value="4"/>
</dbReference>
<comment type="caution">
    <text evidence="3">The sequence shown here is derived from an EMBL/GenBank/DDBJ whole genome shotgun (WGS) entry which is preliminary data.</text>
</comment>
<dbReference type="PANTHER" id="PTHR10625">
    <property type="entry name" value="HISTONE DEACETYLASE HDAC1-RELATED"/>
    <property type="match status" value="1"/>
</dbReference>
<dbReference type="EMBL" id="WSZM01000427">
    <property type="protein sequence ID" value="KAF4033290.1"/>
    <property type="molecule type" value="Genomic_DNA"/>
</dbReference>
<dbReference type="SUPFAM" id="SSF48403">
    <property type="entry name" value="Ankyrin repeat"/>
    <property type="match status" value="1"/>
</dbReference>
<gene>
    <name evidence="3" type="ORF">GN244_ATG14807</name>
    <name evidence="4" type="ORF">GN958_ATG12094</name>
</gene>
<evidence type="ECO:0000259" key="2">
    <source>
        <dbReference type="Pfam" id="PF00850"/>
    </source>
</evidence>
<name>A0A833WGA4_PHYIN</name>
<dbReference type="PANTHER" id="PTHR10625:SF26">
    <property type="entry name" value="HISTONE DEACETYLASE DOMAIN-CONTAINING PROTEIN"/>
    <property type="match status" value="1"/>
</dbReference>
<evidence type="ECO:0000313" key="5">
    <source>
        <dbReference type="Proteomes" id="UP000602510"/>
    </source>
</evidence>
<sequence length="862" mass="95663">MEESSQAAADTSPYAAPRGSPEEDGDYDDDEEDVYLLHNLAEQGRVDRLRSVLPLPSECSEPPPRLSVLSIETSLLEKDDMGFLPLHVAVIHQQADCALHLLRYSPALTSAMLRLKGGDFGTPFLHLILRVGSINASFSGQLINELFSEDKQSTDGGFYGDDVRSLLFEKVAARDEEGNTVFHLCARYDLVTCMDVLASFYSRHLAARQTEERAGVDGEKKKKPLKLETLLEKGNKVGFRALHEAMKYRSAASARKLVNGYKVDVNPITSLLQTPAHIAAVAGFAEGVEILRSSPRDVAANFALKDTHGYTAGQVAHKCGFDGLERRLVAAEADESVTEPADHKEDVASKDQTRFLFHPEVWRHLPMSYHRRGGPDPPPENPERMNTLVDPVFGILRSREFQRPNVKWDHDIERADIAEILRVHEYHYVDRVRHKCASLAASVMSKTPVVSRNDGARHDQLKSTSYSGIDDAEECHATFSLDFDTALSVRSFDAATRAAGAVCKAVDEVVAGKCRNAFCIVRPPGHHAGPVGKVVCENDPEGSLGFCLFNNVAVGAAYARAHFKHRGINKVAILDFDVHHGNGTEEIVRQLVPSTKEIEFETPYGTGKQVVHQYKPWRSDDDSENVFFCSVHGYGHKDPENKEELGKGETQGWFYPGSGVSGLKEGPVIWDEGLPFCHEGASASRLKWRSAFRDRILPKLREFNPDLIFLSAGFDAHKKELVNWGYVSLLEQDYEWLVSHVKRVANSCCDGRLVSVLEGGYNFHGRIISPFARSVAAHTRALINPAQELWDEDEIAKEAAHEQALLANYLEPTAATSAGVTMLQTKKRSKTEVSAMLANLRSKRVRKEVDYVALAKELTEQQ</sequence>
<dbReference type="GO" id="GO:0000118">
    <property type="term" value="C:histone deacetylase complex"/>
    <property type="evidence" value="ECO:0007669"/>
    <property type="project" value="TreeGrafter"/>
</dbReference>
<dbReference type="Proteomes" id="UP000704712">
    <property type="component" value="Unassembled WGS sequence"/>
</dbReference>
<dbReference type="InterPro" id="IPR037138">
    <property type="entry name" value="His_deacetylse_dom_sf"/>
</dbReference>
<evidence type="ECO:0000313" key="3">
    <source>
        <dbReference type="EMBL" id="KAF4033290.1"/>
    </source>
</evidence>
<feature type="domain" description="Histone deacetylase" evidence="2">
    <location>
        <begin position="379"/>
        <end position="764"/>
    </location>
</feature>
<dbReference type="SUPFAM" id="SSF52768">
    <property type="entry name" value="Arginase/deacetylase"/>
    <property type="match status" value="1"/>
</dbReference>
<keyword evidence="5" id="KW-1185">Reference proteome</keyword>
<dbReference type="CDD" id="cd11599">
    <property type="entry name" value="HDAC_classII_2"/>
    <property type="match status" value="1"/>
</dbReference>
<dbReference type="InterPro" id="IPR036770">
    <property type="entry name" value="Ankyrin_rpt-contain_sf"/>
</dbReference>
<dbReference type="Gene3D" id="1.25.40.20">
    <property type="entry name" value="Ankyrin repeat-containing domain"/>
    <property type="match status" value="1"/>
</dbReference>
<dbReference type="InterPro" id="IPR002110">
    <property type="entry name" value="Ankyrin_rpt"/>
</dbReference>
<dbReference type="Pfam" id="PF00850">
    <property type="entry name" value="Hist_deacetyl"/>
    <property type="match status" value="1"/>
</dbReference>
<organism evidence="3 5">
    <name type="scientific">Phytophthora infestans</name>
    <name type="common">Potato late blight agent</name>
    <name type="synonym">Botrytis infestans</name>
    <dbReference type="NCBI Taxonomy" id="4787"/>
    <lineage>
        <taxon>Eukaryota</taxon>
        <taxon>Sar</taxon>
        <taxon>Stramenopiles</taxon>
        <taxon>Oomycota</taxon>
        <taxon>Peronosporomycetes</taxon>
        <taxon>Peronosporales</taxon>
        <taxon>Peronosporaceae</taxon>
        <taxon>Phytophthora</taxon>
    </lineage>
</organism>
<dbReference type="InterPro" id="IPR023696">
    <property type="entry name" value="Ureohydrolase_dom_sf"/>
</dbReference>
<dbReference type="EMBL" id="JAACNO010001642">
    <property type="protein sequence ID" value="KAF4138719.1"/>
    <property type="molecule type" value="Genomic_DNA"/>
</dbReference>
<dbReference type="GO" id="GO:0005737">
    <property type="term" value="C:cytoplasm"/>
    <property type="evidence" value="ECO:0007669"/>
    <property type="project" value="TreeGrafter"/>
</dbReference>
<protein>
    <submittedName>
        <fullName evidence="3">Histone deacetylase domain</fullName>
    </submittedName>
</protein>
<dbReference type="GO" id="GO:0040029">
    <property type="term" value="P:epigenetic regulation of gene expression"/>
    <property type="evidence" value="ECO:0007669"/>
    <property type="project" value="TreeGrafter"/>
</dbReference>
<dbReference type="GO" id="GO:0004407">
    <property type="term" value="F:histone deacetylase activity"/>
    <property type="evidence" value="ECO:0007669"/>
    <property type="project" value="TreeGrafter"/>
</dbReference>
<dbReference type="Proteomes" id="UP000602510">
    <property type="component" value="Unassembled WGS sequence"/>
</dbReference>
<dbReference type="AlphaFoldDB" id="A0A833WGA4"/>
<feature type="compositionally biased region" description="Acidic residues" evidence="1">
    <location>
        <begin position="22"/>
        <end position="32"/>
    </location>
</feature>
<dbReference type="Gene3D" id="3.40.800.20">
    <property type="entry name" value="Histone deacetylase domain"/>
    <property type="match status" value="1"/>
</dbReference>
<evidence type="ECO:0000256" key="1">
    <source>
        <dbReference type="SAM" id="MobiDB-lite"/>
    </source>
</evidence>
<feature type="region of interest" description="Disordered" evidence="1">
    <location>
        <begin position="1"/>
        <end position="32"/>
    </location>
</feature>
<evidence type="ECO:0000313" key="4">
    <source>
        <dbReference type="EMBL" id="KAF4138719.1"/>
    </source>
</evidence>
<dbReference type="OMA" id="VVCENDP"/>
<dbReference type="InterPro" id="IPR023801">
    <property type="entry name" value="His_deacetylse_dom"/>
</dbReference>